<comment type="cofactor">
    <cofactor evidence="1">
        <name>heme b</name>
        <dbReference type="ChEBI" id="CHEBI:60344"/>
    </cofactor>
</comment>
<dbReference type="AlphaFoldDB" id="A0A2B4SJJ3"/>
<dbReference type="PANTHER" id="PTHR10106">
    <property type="entry name" value="CYTOCHROME B561-RELATED"/>
    <property type="match status" value="1"/>
</dbReference>
<evidence type="ECO:0000256" key="7">
    <source>
        <dbReference type="ARBA" id="ARBA00022982"/>
    </source>
</evidence>
<evidence type="ECO:0000256" key="5">
    <source>
        <dbReference type="ARBA" id="ARBA00022692"/>
    </source>
</evidence>
<keyword evidence="9" id="KW-0408">Iron</keyword>
<dbReference type="SUPFAM" id="SSF50630">
    <property type="entry name" value="Acid proteases"/>
    <property type="match status" value="1"/>
</dbReference>
<dbReference type="GO" id="GO:0016020">
    <property type="term" value="C:membrane"/>
    <property type="evidence" value="ECO:0007669"/>
    <property type="project" value="UniProtKB-SubCell"/>
</dbReference>
<dbReference type="SMART" id="SM00665">
    <property type="entry name" value="B561"/>
    <property type="match status" value="1"/>
</dbReference>
<dbReference type="InterPro" id="IPR043205">
    <property type="entry name" value="CYB561/CYBRD1-like"/>
</dbReference>
<feature type="transmembrane region" description="Helical" evidence="12">
    <location>
        <begin position="58"/>
        <end position="80"/>
    </location>
</feature>
<keyword evidence="5 12" id="KW-0812">Transmembrane</keyword>
<feature type="transmembrane region" description="Helical" evidence="12">
    <location>
        <begin position="87"/>
        <end position="108"/>
    </location>
</feature>
<evidence type="ECO:0000256" key="1">
    <source>
        <dbReference type="ARBA" id="ARBA00001970"/>
    </source>
</evidence>
<feature type="region of interest" description="Disordered" evidence="11">
    <location>
        <begin position="365"/>
        <end position="391"/>
    </location>
</feature>
<keyword evidence="3" id="KW-0813">Transport</keyword>
<comment type="caution">
    <text evidence="14">The sequence shown here is derived from an EMBL/GenBank/DDBJ whole genome shotgun (WGS) entry which is preliminary data.</text>
</comment>
<dbReference type="GO" id="GO:0046872">
    <property type="term" value="F:metal ion binding"/>
    <property type="evidence" value="ECO:0007669"/>
    <property type="project" value="UniProtKB-KW"/>
</dbReference>
<comment type="subcellular location">
    <subcellularLocation>
        <location evidence="2">Membrane</location>
        <topology evidence="2">Multi-pass membrane protein</topology>
    </subcellularLocation>
</comment>
<organism evidence="14 15">
    <name type="scientific">Stylophora pistillata</name>
    <name type="common">Smooth cauliflower coral</name>
    <dbReference type="NCBI Taxonomy" id="50429"/>
    <lineage>
        <taxon>Eukaryota</taxon>
        <taxon>Metazoa</taxon>
        <taxon>Cnidaria</taxon>
        <taxon>Anthozoa</taxon>
        <taxon>Hexacorallia</taxon>
        <taxon>Scleractinia</taxon>
        <taxon>Astrocoeniina</taxon>
        <taxon>Pocilloporidae</taxon>
        <taxon>Stylophora</taxon>
    </lineage>
</organism>
<evidence type="ECO:0000256" key="4">
    <source>
        <dbReference type="ARBA" id="ARBA00022617"/>
    </source>
</evidence>
<dbReference type="InterPro" id="IPR001969">
    <property type="entry name" value="Aspartic_peptidase_AS"/>
</dbReference>
<evidence type="ECO:0000256" key="2">
    <source>
        <dbReference type="ARBA" id="ARBA00004141"/>
    </source>
</evidence>
<keyword evidence="4" id="KW-0349">Heme</keyword>
<accession>A0A2B4SJJ3</accession>
<dbReference type="EMBL" id="LSMT01000079">
    <property type="protein sequence ID" value="PFX28652.1"/>
    <property type="molecule type" value="Genomic_DNA"/>
</dbReference>
<feature type="transmembrane region" description="Helical" evidence="12">
    <location>
        <begin position="16"/>
        <end position="38"/>
    </location>
</feature>
<dbReference type="OrthoDB" id="907479at2759"/>
<dbReference type="Gene3D" id="1.20.120.1770">
    <property type="match status" value="1"/>
</dbReference>
<proteinExistence type="predicted"/>
<dbReference type="CDD" id="cd00303">
    <property type="entry name" value="retropepsin_like"/>
    <property type="match status" value="1"/>
</dbReference>
<feature type="domain" description="Cytochrome b561" evidence="13">
    <location>
        <begin position="24"/>
        <end position="223"/>
    </location>
</feature>
<dbReference type="InterPro" id="IPR021109">
    <property type="entry name" value="Peptidase_aspartic_dom_sf"/>
</dbReference>
<dbReference type="GO" id="GO:0016491">
    <property type="term" value="F:oxidoreductase activity"/>
    <property type="evidence" value="ECO:0007669"/>
    <property type="project" value="InterPro"/>
</dbReference>
<evidence type="ECO:0000256" key="10">
    <source>
        <dbReference type="ARBA" id="ARBA00023136"/>
    </source>
</evidence>
<keyword evidence="15" id="KW-1185">Reference proteome</keyword>
<evidence type="ECO:0000313" key="15">
    <source>
        <dbReference type="Proteomes" id="UP000225706"/>
    </source>
</evidence>
<evidence type="ECO:0000256" key="9">
    <source>
        <dbReference type="ARBA" id="ARBA00023004"/>
    </source>
</evidence>
<sequence>MAPRHQDGTTSKSSAFVFYLSVGAVTILGMLAIALTGTWTVKYLGGFAWDGTAHEFNYHPLCMVISLVFLYSEAIIMFRVFRHRNKFYVKLVHFGLQLVAFGVAVWGVKAVFDFHNFKGFANLYSLHSWSGLATVILFGCQLLVGFVSFLFPKLPDGPRAVYVKVHVFFGVFIFMMAIGTCLLGVIEKLSFNQNKAKPAEISVDERVDLAQHVIVKDNCQTSPKHSSSHPPQSGRQKQGACLESSIVIILSIILAIVIRVLELFEVVISSSVEVLKQPPVSSKGHATLFSGASTPNLSALSVQDRTPECLCKVSKEEPPSFESAVVEENSLVFEQADIFNDDVLSSDDIVISEVISNNAKQNEVADSDKTLRSDYSPLASSDLENSEQGSTSLSVSRTLNNFSSRAEANSFVQPVSNYVEDKVDDISISFAPGSALLPVSIKGHNFQCLIDSGAAVTAVSANVWRKHLCHAYPELGVPDSESVTTVNGSRLTTVGKTLMEFVIDSRIFTFEVCVIEDLSFDVILGRDFLKRFCFKVDFKDGLVSFPSEPSPFPFEGVRVDDDDDLIDEAFISSVHASHSFVIPPQSEILISGELEDSSNKYGIDGMIVPKPDLSHRYSIFGASELVSVAEDGTIPISYSKLPSVGKLGNSLGITLILLAGTVMFVVTNSAFKVVNTDEERESLISERI</sequence>
<reference evidence="15" key="1">
    <citation type="journal article" date="2017" name="bioRxiv">
        <title>Comparative analysis of the genomes of Stylophora pistillata and Acropora digitifera provides evidence for extensive differences between species of corals.</title>
        <authorList>
            <person name="Voolstra C.R."/>
            <person name="Li Y."/>
            <person name="Liew Y.J."/>
            <person name="Baumgarten S."/>
            <person name="Zoccola D."/>
            <person name="Flot J.-F."/>
            <person name="Tambutte S."/>
            <person name="Allemand D."/>
            <person name="Aranda M."/>
        </authorList>
    </citation>
    <scope>NUCLEOTIDE SEQUENCE [LARGE SCALE GENOMIC DNA]</scope>
</reference>
<dbReference type="Pfam" id="PF03188">
    <property type="entry name" value="Cytochrom_B561"/>
    <property type="match status" value="1"/>
</dbReference>
<keyword evidence="10 12" id="KW-0472">Membrane</keyword>
<name>A0A2B4SJJ3_STYPI</name>
<evidence type="ECO:0000259" key="13">
    <source>
        <dbReference type="PROSITE" id="PS50939"/>
    </source>
</evidence>
<dbReference type="PROSITE" id="PS50939">
    <property type="entry name" value="CYTOCHROME_B561"/>
    <property type="match status" value="1"/>
</dbReference>
<evidence type="ECO:0000313" key="14">
    <source>
        <dbReference type="EMBL" id="PFX28652.1"/>
    </source>
</evidence>
<protein>
    <submittedName>
        <fullName evidence="14">Cytochrome b561</fullName>
    </submittedName>
</protein>
<evidence type="ECO:0000256" key="11">
    <source>
        <dbReference type="SAM" id="MobiDB-lite"/>
    </source>
</evidence>
<feature type="transmembrane region" description="Helical" evidence="12">
    <location>
        <begin position="163"/>
        <end position="186"/>
    </location>
</feature>
<feature type="transmembrane region" description="Helical" evidence="12">
    <location>
        <begin position="128"/>
        <end position="151"/>
    </location>
</feature>
<dbReference type="Pfam" id="PF13975">
    <property type="entry name" value="gag-asp_proteas"/>
    <property type="match status" value="1"/>
</dbReference>
<dbReference type="GO" id="GO:0006508">
    <property type="term" value="P:proteolysis"/>
    <property type="evidence" value="ECO:0007669"/>
    <property type="project" value="InterPro"/>
</dbReference>
<feature type="compositionally biased region" description="Polar residues" evidence="11">
    <location>
        <begin position="378"/>
        <end position="391"/>
    </location>
</feature>
<dbReference type="GO" id="GO:0004190">
    <property type="term" value="F:aspartic-type endopeptidase activity"/>
    <property type="evidence" value="ECO:0007669"/>
    <property type="project" value="InterPro"/>
</dbReference>
<evidence type="ECO:0000256" key="3">
    <source>
        <dbReference type="ARBA" id="ARBA00022448"/>
    </source>
</evidence>
<keyword evidence="7" id="KW-0249">Electron transport</keyword>
<gene>
    <name evidence="14" type="primary">CYB561</name>
    <name evidence="14" type="ORF">AWC38_SpisGene6601</name>
</gene>
<keyword evidence="6" id="KW-0479">Metal-binding</keyword>
<dbReference type="Gene3D" id="2.40.70.10">
    <property type="entry name" value="Acid Proteases"/>
    <property type="match status" value="1"/>
</dbReference>
<evidence type="ECO:0000256" key="12">
    <source>
        <dbReference type="SAM" id="Phobius"/>
    </source>
</evidence>
<dbReference type="Proteomes" id="UP000225706">
    <property type="component" value="Unassembled WGS sequence"/>
</dbReference>
<evidence type="ECO:0000256" key="6">
    <source>
        <dbReference type="ARBA" id="ARBA00022723"/>
    </source>
</evidence>
<keyword evidence="8 12" id="KW-1133">Transmembrane helix</keyword>
<dbReference type="InterPro" id="IPR006593">
    <property type="entry name" value="Cyt_b561/ferric_Rdtase_TM"/>
</dbReference>
<dbReference type="FunFam" id="1.20.120.1770:FF:000001">
    <property type="entry name" value="Cytochrome b reductase 1"/>
    <property type="match status" value="1"/>
</dbReference>
<dbReference type="PROSITE" id="PS00141">
    <property type="entry name" value="ASP_PROTEASE"/>
    <property type="match status" value="1"/>
</dbReference>
<dbReference type="PANTHER" id="PTHR10106:SF0">
    <property type="entry name" value="LD36721P"/>
    <property type="match status" value="1"/>
</dbReference>
<evidence type="ECO:0000256" key="8">
    <source>
        <dbReference type="ARBA" id="ARBA00022989"/>
    </source>
</evidence>